<proteinExistence type="predicted"/>
<reference evidence="3" key="1">
    <citation type="submission" date="2022-11" db="EMBL/GenBank/DDBJ databases">
        <authorList>
            <person name="Kikuchi T."/>
        </authorList>
    </citation>
    <scope>NUCLEOTIDE SEQUENCE</scope>
    <source>
        <strain evidence="3">PS1010</strain>
    </source>
</reference>
<dbReference type="SUPFAM" id="SSF53474">
    <property type="entry name" value="alpha/beta-Hydrolases"/>
    <property type="match status" value="1"/>
</dbReference>
<dbReference type="PANTHER" id="PTHR45908">
    <property type="entry name" value="PROTEIN CBG11750-RELATED"/>
    <property type="match status" value="1"/>
</dbReference>
<dbReference type="EMBL" id="CANHGI010000003">
    <property type="protein sequence ID" value="CAI5445687.1"/>
    <property type="molecule type" value="Genomic_DNA"/>
</dbReference>
<evidence type="ECO:0000313" key="4">
    <source>
        <dbReference type="Proteomes" id="UP001152747"/>
    </source>
</evidence>
<dbReference type="GO" id="GO:0006629">
    <property type="term" value="P:lipid metabolic process"/>
    <property type="evidence" value="ECO:0007669"/>
    <property type="project" value="InterPro"/>
</dbReference>
<dbReference type="Pfam" id="PF01764">
    <property type="entry name" value="Lipase_3"/>
    <property type="match status" value="1"/>
</dbReference>
<keyword evidence="1" id="KW-0732">Signal</keyword>
<evidence type="ECO:0000259" key="2">
    <source>
        <dbReference type="Pfam" id="PF01764"/>
    </source>
</evidence>
<gene>
    <name evidence="3" type="ORF">CAMP_LOCUS8324</name>
</gene>
<evidence type="ECO:0000313" key="3">
    <source>
        <dbReference type="EMBL" id="CAI5445687.1"/>
    </source>
</evidence>
<dbReference type="Proteomes" id="UP001152747">
    <property type="component" value="Unassembled WGS sequence"/>
</dbReference>
<protein>
    <recommendedName>
        <fullName evidence="2">Fungal lipase-type domain-containing protein</fullName>
    </recommendedName>
</protein>
<keyword evidence="4" id="KW-1185">Reference proteome</keyword>
<feature type="domain" description="Fungal lipase-type" evidence="2">
    <location>
        <begin position="140"/>
        <end position="276"/>
    </location>
</feature>
<organism evidence="3 4">
    <name type="scientific">Caenorhabditis angaria</name>
    <dbReference type="NCBI Taxonomy" id="860376"/>
    <lineage>
        <taxon>Eukaryota</taxon>
        <taxon>Metazoa</taxon>
        <taxon>Ecdysozoa</taxon>
        <taxon>Nematoda</taxon>
        <taxon>Chromadorea</taxon>
        <taxon>Rhabditida</taxon>
        <taxon>Rhabditina</taxon>
        <taxon>Rhabditomorpha</taxon>
        <taxon>Rhabditoidea</taxon>
        <taxon>Rhabditidae</taxon>
        <taxon>Peloderinae</taxon>
        <taxon>Caenorhabditis</taxon>
    </lineage>
</organism>
<dbReference type="InterPro" id="IPR002921">
    <property type="entry name" value="Fungal_lipase-type"/>
</dbReference>
<accession>A0A9P1MZR5</accession>
<dbReference type="InterPro" id="IPR029058">
    <property type="entry name" value="AB_hydrolase_fold"/>
</dbReference>
<feature type="signal peptide" evidence="1">
    <location>
        <begin position="1"/>
        <end position="16"/>
    </location>
</feature>
<dbReference type="AlphaFoldDB" id="A0A9P1MZR5"/>
<name>A0A9P1MZR5_9PELO</name>
<dbReference type="PANTHER" id="PTHR45908:SF17">
    <property type="entry name" value="FUNGAL LIPASE-LIKE DOMAIN-CONTAINING PROTEIN"/>
    <property type="match status" value="1"/>
</dbReference>
<dbReference type="Gene3D" id="3.40.50.1820">
    <property type="entry name" value="alpha/beta hydrolase"/>
    <property type="match status" value="1"/>
</dbReference>
<feature type="chain" id="PRO_5040376443" description="Fungal lipase-type domain-containing protein" evidence="1">
    <location>
        <begin position="17"/>
        <end position="348"/>
    </location>
</feature>
<dbReference type="CDD" id="cd00519">
    <property type="entry name" value="Lipase_3"/>
    <property type="match status" value="1"/>
</dbReference>
<comment type="caution">
    <text evidence="3">The sequence shown here is derived from an EMBL/GenBank/DDBJ whole genome shotgun (WGS) entry which is preliminary data.</text>
</comment>
<sequence>MKIILLLLISLILVESRPPKKEIEPKDLCVECVQNGKEWCNSKDSCDEIFCPSEHSIMNIINCPKAEVEARFAYDDEFIRKKILITTAAVSSDNPQICFDNQMPTMKLFNTYDVNCSTLPPQTSCFAYTAIDEEQKVIAIGFRGTQNNLQLAEELVTYFYNAERRFFDIGNIFSYFFDAFLFIWQGGLEQDIQEILRKYPKFEIWVNGHSMGGALASVAASYMVHEKLMKPDNVKLITMGQPRTGDYDYALWHDNTFPYSYRIVHNRDIIAHVPPQIGPGYNLHHHRTEIWYPNDMEIGAEFHKCTSSDGYYCSATLDFNLTYNDHGLYFVKEMPAWGGAGCPSFWIS</sequence>
<evidence type="ECO:0000256" key="1">
    <source>
        <dbReference type="SAM" id="SignalP"/>
    </source>
</evidence>
<dbReference type="OrthoDB" id="5960337at2759"/>